<keyword evidence="2" id="KW-1185">Reference proteome</keyword>
<dbReference type="Pfam" id="PF05717">
    <property type="entry name" value="TnpB_IS66"/>
    <property type="match status" value="1"/>
</dbReference>
<evidence type="ECO:0000313" key="1">
    <source>
        <dbReference type="EMBL" id="RAR83556.1"/>
    </source>
</evidence>
<dbReference type="PANTHER" id="PTHR36455:SF1">
    <property type="entry name" value="BLR8292 PROTEIN"/>
    <property type="match status" value="1"/>
</dbReference>
<sequence length="115" mass="12809">MIGLPANTRVWIVAGHTDMRKGFDGLAALVQTALAENPFCGHVFVFRGRRGDIVKVLWFDGQGLMLLAKRLERGRFVWPQASEGRVVLTPAQLSMLLEGIDWRMPARTHTPQLAA</sequence>
<accession>A0A328ZMH5</accession>
<dbReference type="InterPro" id="IPR008878">
    <property type="entry name" value="Transposase_IS66_Orf2"/>
</dbReference>
<dbReference type="EMBL" id="QLTA01000014">
    <property type="protein sequence ID" value="RAR83556.1"/>
    <property type="molecule type" value="Genomic_DNA"/>
</dbReference>
<dbReference type="PANTHER" id="PTHR36455">
    <property type="match status" value="1"/>
</dbReference>
<name>A0A328ZMH5_9BURK</name>
<organism evidence="1 2">
    <name type="scientific">Paracidovorax anthurii</name>
    <dbReference type="NCBI Taxonomy" id="78229"/>
    <lineage>
        <taxon>Bacteria</taxon>
        <taxon>Pseudomonadati</taxon>
        <taxon>Pseudomonadota</taxon>
        <taxon>Betaproteobacteria</taxon>
        <taxon>Burkholderiales</taxon>
        <taxon>Comamonadaceae</taxon>
        <taxon>Paracidovorax</taxon>
    </lineage>
</organism>
<dbReference type="RefSeq" id="WP_111877005.1">
    <property type="nucleotide sequence ID" value="NZ_CBCSGC010000001.1"/>
</dbReference>
<dbReference type="Proteomes" id="UP000248856">
    <property type="component" value="Unassembled WGS sequence"/>
</dbReference>
<dbReference type="OrthoDB" id="9801450at2"/>
<dbReference type="NCBIfam" id="NF033819">
    <property type="entry name" value="IS66_TnpB"/>
    <property type="match status" value="1"/>
</dbReference>
<proteinExistence type="predicted"/>
<reference evidence="1 2" key="1">
    <citation type="submission" date="2018-06" db="EMBL/GenBank/DDBJ databases">
        <title>Genomic Encyclopedia of Archaeal and Bacterial Type Strains, Phase II (KMG-II): from individual species to whole genera.</title>
        <authorList>
            <person name="Goeker M."/>
        </authorList>
    </citation>
    <scope>NUCLEOTIDE SEQUENCE [LARGE SCALE GENOMIC DNA]</scope>
    <source>
        <strain evidence="1 2">CFPB 3232</strain>
    </source>
</reference>
<evidence type="ECO:0000313" key="2">
    <source>
        <dbReference type="Proteomes" id="UP000248856"/>
    </source>
</evidence>
<dbReference type="AlphaFoldDB" id="A0A328ZMH5"/>
<protein>
    <submittedName>
        <fullName evidence="1">Transposase</fullName>
    </submittedName>
</protein>
<gene>
    <name evidence="1" type="ORF">AX018_101465</name>
</gene>
<comment type="caution">
    <text evidence="1">The sequence shown here is derived from an EMBL/GenBank/DDBJ whole genome shotgun (WGS) entry which is preliminary data.</text>
</comment>